<sequence>MTENDLVKVIETGYFDLHMHTTASDGIYSPRDLVKKAHDAGLKTIAITDHDTLGGIDEAQQSGIKYGVNVIAGIELSTKYKGQSVDILGYNVSINNELTDILSQLRDGRVERALLIIKKFTELGMSITLEDVKQFSKGNVIARPHIAMAIVQKGYVADYQTVFDDYLADGKPCALDKLILSPKEGIDLIHRAGGKTVLAHPVLINDDNLVRELMQFPFDGIEVWHRMQNADDNARYKLIANEYHLLMTGGSDFHNDEHFLGQFGLKWK</sequence>
<dbReference type="InterPro" id="IPR016195">
    <property type="entry name" value="Pol/histidinol_Pase-like"/>
</dbReference>
<dbReference type="RefSeq" id="WP_114917392.1">
    <property type="nucleotide sequence ID" value="NZ_CP024848.1"/>
</dbReference>
<dbReference type="KEGG" id="ocn:CUC15_14715"/>
<keyword evidence="3" id="KW-1185">Reference proteome</keyword>
<dbReference type="SMART" id="SM00481">
    <property type="entry name" value="POLIIIAc"/>
    <property type="match status" value="1"/>
</dbReference>
<dbReference type="Pfam" id="PF02811">
    <property type="entry name" value="PHP"/>
    <property type="match status" value="1"/>
</dbReference>
<dbReference type="InterPro" id="IPR003141">
    <property type="entry name" value="Pol/His_phosphatase_N"/>
</dbReference>
<evidence type="ECO:0000259" key="1">
    <source>
        <dbReference type="SMART" id="SM00481"/>
    </source>
</evidence>
<gene>
    <name evidence="2" type="ORF">CUC15_14715</name>
</gene>
<dbReference type="Gene3D" id="3.20.20.140">
    <property type="entry name" value="Metal-dependent hydrolases"/>
    <property type="match status" value="1"/>
</dbReference>
<dbReference type="InterPro" id="IPR004013">
    <property type="entry name" value="PHP_dom"/>
</dbReference>
<organism evidence="2 3">
    <name type="scientific">Oceanobacillus zhaokaii</name>
    <dbReference type="NCBI Taxonomy" id="2052660"/>
    <lineage>
        <taxon>Bacteria</taxon>
        <taxon>Bacillati</taxon>
        <taxon>Bacillota</taxon>
        <taxon>Bacilli</taxon>
        <taxon>Bacillales</taxon>
        <taxon>Bacillaceae</taxon>
        <taxon>Oceanobacillus</taxon>
    </lineage>
</organism>
<proteinExistence type="predicted"/>
<dbReference type="OrthoDB" id="9804333at2"/>
<dbReference type="AlphaFoldDB" id="A0A345PJC5"/>
<dbReference type="Proteomes" id="UP000253908">
    <property type="component" value="Chromosome"/>
</dbReference>
<dbReference type="GO" id="GO:0035312">
    <property type="term" value="F:5'-3' DNA exonuclease activity"/>
    <property type="evidence" value="ECO:0007669"/>
    <property type="project" value="TreeGrafter"/>
</dbReference>
<dbReference type="PANTHER" id="PTHR42924">
    <property type="entry name" value="EXONUCLEASE"/>
    <property type="match status" value="1"/>
</dbReference>
<dbReference type="Gene3D" id="1.10.150.650">
    <property type="match status" value="1"/>
</dbReference>
<evidence type="ECO:0000313" key="2">
    <source>
        <dbReference type="EMBL" id="AXI10105.1"/>
    </source>
</evidence>
<dbReference type="GO" id="GO:0004534">
    <property type="term" value="F:5'-3' RNA exonuclease activity"/>
    <property type="evidence" value="ECO:0007669"/>
    <property type="project" value="TreeGrafter"/>
</dbReference>
<protein>
    <submittedName>
        <fullName evidence="2">PHP domain-containing protein</fullName>
    </submittedName>
</protein>
<dbReference type="PANTHER" id="PTHR42924:SF3">
    <property type="entry name" value="POLYMERASE_HISTIDINOL PHOSPHATASE N-TERMINAL DOMAIN-CONTAINING PROTEIN"/>
    <property type="match status" value="1"/>
</dbReference>
<accession>A0A345PJC5</accession>
<dbReference type="InterPro" id="IPR052018">
    <property type="entry name" value="PHP_domain"/>
</dbReference>
<dbReference type="EMBL" id="CP024848">
    <property type="protein sequence ID" value="AXI10105.1"/>
    <property type="molecule type" value="Genomic_DNA"/>
</dbReference>
<feature type="domain" description="Polymerase/histidinol phosphatase N-terminal" evidence="1">
    <location>
        <begin position="15"/>
        <end position="80"/>
    </location>
</feature>
<reference evidence="3" key="1">
    <citation type="submission" date="2017-11" db="EMBL/GenBank/DDBJ databases">
        <authorList>
            <person name="Zhu W."/>
        </authorList>
    </citation>
    <scope>NUCLEOTIDE SEQUENCE [LARGE SCALE GENOMIC DNA]</scope>
    <source>
        <strain evidence="3">160</strain>
    </source>
</reference>
<dbReference type="CDD" id="cd07438">
    <property type="entry name" value="PHP_HisPPase_AMP"/>
    <property type="match status" value="1"/>
</dbReference>
<evidence type="ECO:0000313" key="3">
    <source>
        <dbReference type="Proteomes" id="UP000253908"/>
    </source>
</evidence>
<dbReference type="SUPFAM" id="SSF89550">
    <property type="entry name" value="PHP domain-like"/>
    <property type="match status" value="1"/>
</dbReference>
<name>A0A345PJC5_9BACI</name>